<reference evidence="1 2" key="1">
    <citation type="submission" date="2021-05" db="EMBL/GenBank/DDBJ databases">
        <title>The draft genome of Geobacter pelophilus DSM 12255.</title>
        <authorList>
            <person name="Xu Z."/>
            <person name="Masuda Y."/>
            <person name="Itoh H."/>
            <person name="Senoo K."/>
        </authorList>
    </citation>
    <scope>NUCLEOTIDE SEQUENCE [LARGE SCALE GENOMIC DNA]</scope>
    <source>
        <strain evidence="1 2">DSM 12255</strain>
    </source>
</reference>
<accession>A0AAW4L5C1</accession>
<evidence type="ECO:0000313" key="1">
    <source>
        <dbReference type="EMBL" id="MBT0664752.1"/>
    </source>
</evidence>
<dbReference type="AlphaFoldDB" id="A0AAW4L5C1"/>
<keyword evidence="2" id="KW-1185">Reference proteome</keyword>
<proteinExistence type="predicted"/>
<protein>
    <recommendedName>
        <fullName evidence="3">Phage protein</fullName>
    </recommendedName>
</protein>
<gene>
    <name evidence="1" type="ORF">KI809_10615</name>
</gene>
<dbReference type="RefSeq" id="WP_214171536.1">
    <property type="nucleotide sequence ID" value="NZ_JAHCVJ010000004.1"/>
</dbReference>
<dbReference type="EMBL" id="JAHCVJ010000004">
    <property type="protein sequence ID" value="MBT0664752.1"/>
    <property type="molecule type" value="Genomic_DNA"/>
</dbReference>
<sequence length="66" mass="7885">MNELELLIIGFAMGYFWAIYRAENIRISGVKVYSTINAKEFWTQLEKWARENPEKPTMEKLDEKEN</sequence>
<name>A0AAW4L5C1_9BACT</name>
<comment type="caution">
    <text evidence="1">The sequence shown here is derived from an EMBL/GenBank/DDBJ whole genome shotgun (WGS) entry which is preliminary data.</text>
</comment>
<dbReference type="Proteomes" id="UP000811899">
    <property type="component" value="Unassembled WGS sequence"/>
</dbReference>
<evidence type="ECO:0008006" key="3">
    <source>
        <dbReference type="Google" id="ProtNLM"/>
    </source>
</evidence>
<evidence type="ECO:0000313" key="2">
    <source>
        <dbReference type="Proteomes" id="UP000811899"/>
    </source>
</evidence>
<organism evidence="1 2">
    <name type="scientific">Geoanaerobacter pelophilus</name>
    <dbReference type="NCBI Taxonomy" id="60036"/>
    <lineage>
        <taxon>Bacteria</taxon>
        <taxon>Pseudomonadati</taxon>
        <taxon>Thermodesulfobacteriota</taxon>
        <taxon>Desulfuromonadia</taxon>
        <taxon>Geobacterales</taxon>
        <taxon>Geobacteraceae</taxon>
        <taxon>Geoanaerobacter</taxon>
    </lineage>
</organism>